<dbReference type="EMBL" id="MFGW01000193">
    <property type="protein sequence ID" value="OGF61539.1"/>
    <property type="molecule type" value="Genomic_DNA"/>
</dbReference>
<reference evidence="1 2" key="1">
    <citation type="journal article" date="2016" name="Nat. Commun.">
        <title>Thousands of microbial genomes shed light on interconnected biogeochemical processes in an aquifer system.</title>
        <authorList>
            <person name="Anantharaman K."/>
            <person name="Brown C.T."/>
            <person name="Hug L.A."/>
            <person name="Sharon I."/>
            <person name="Castelle C.J."/>
            <person name="Probst A.J."/>
            <person name="Thomas B.C."/>
            <person name="Singh A."/>
            <person name="Wilkins M.J."/>
            <person name="Karaoz U."/>
            <person name="Brodie E.L."/>
            <person name="Williams K.H."/>
            <person name="Hubbard S.S."/>
            <person name="Banfield J.F."/>
        </authorList>
    </citation>
    <scope>NUCLEOTIDE SEQUENCE [LARGE SCALE GENOMIC DNA]</scope>
</reference>
<proteinExistence type="predicted"/>
<name>A0A1F5VDL8_9BACT</name>
<dbReference type="Pfam" id="PF09720">
    <property type="entry name" value="Unstab_antitox"/>
    <property type="match status" value="1"/>
</dbReference>
<evidence type="ECO:0000313" key="2">
    <source>
        <dbReference type="Proteomes" id="UP000178943"/>
    </source>
</evidence>
<dbReference type="InterPro" id="IPR013406">
    <property type="entry name" value="CHP02574_addiction_mod"/>
</dbReference>
<protein>
    <submittedName>
        <fullName evidence="1">Addiction module antitoxin RelB</fullName>
    </submittedName>
</protein>
<dbReference type="AlphaFoldDB" id="A0A1F5VDL8"/>
<accession>A0A1F5VDL8</accession>
<evidence type="ECO:0000313" key="1">
    <source>
        <dbReference type="EMBL" id="OGF61539.1"/>
    </source>
</evidence>
<dbReference type="Proteomes" id="UP000178943">
    <property type="component" value="Unassembled WGS sequence"/>
</dbReference>
<dbReference type="NCBIfam" id="TIGR02574">
    <property type="entry name" value="stabl_TIGR02574"/>
    <property type="match status" value="1"/>
</dbReference>
<organism evidence="1 2">
    <name type="scientific">Candidatus Fischerbacteria bacterium RBG_13_37_8</name>
    <dbReference type="NCBI Taxonomy" id="1817863"/>
    <lineage>
        <taxon>Bacteria</taxon>
        <taxon>Candidatus Fischeribacteriota</taxon>
    </lineage>
</organism>
<comment type="caution">
    <text evidence="1">The sequence shown here is derived from an EMBL/GenBank/DDBJ whole genome shotgun (WGS) entry which is preliminary data.</text>
</comment>
<gene>
    <name evidence="1" type="ORF">A2Y62_01795</name>
</gene>
<sequence length="76" mass="9095">MSSKIKEIEREALRLSLHERAQLAENLIISLDKQKDPEAEKLWIEEIKRRYQEYKKGRVKTKPAEKVFNEARSKIK</sequence>